<dbReference type="Pfam" id="PF00455">
    <property type="entry name" value="DeoRC"/>
    <property type="match status" value="1"/>
</dbReference>
<reference evidence="9" key="1">
    <citation type="submission" date="2014-11" db="EMBL/GenBank/DDBJ databases">
        <authorList>
            <person name="Hornung B.V."/>
        </authorList>
    </citation>
    <scope>NUCLEOTIDE SEQUENCE</scope>
    <source>
        <strain evidence="9">INE</strain>
    </source>
</reference>
<evidence type="ECO:0000256" key="2">
    <source>
        <dbReference type="ARBA" id="ARBA00022491"/>
    </source>
</evidence>
<dbReference type="Gene3D" id="1.10.10.10">
    <property type="entry name" value="Winged helix-like DNA-binding domain superfamily/Winged helix DNA-binding domain"/>
    <property type="match status" value="1"/>
</dbReference>
<evidence type="ECO:0000256" key="5">
    <source>
        <dbReference type="ARBA" id="ARBA00023163"/>
    </source>
</evidence>
<evidence type="ECO:0000313" key="9">
    <source>
        <dbReference type="EMBL" id="CEJ08234.1"/>
    </source>
</evidence>
<feature type="domain" description="HTH deoR-type" evidence="7">
    <location>
        <begin position="2"/>
        <end position="57"/>
    </location>
</feature>
<dbReference type="PROSITE" id="PS00894">
    <property type="entry name" value="HTH_DEOR_1"/>
    <property type="match status" value="1"/>
</dbReference>
<dbReference type="SUPFAM" id="SSF46785">
    <property type="entry name" value="Winged helix' DNA-binding domain"/>
    <property type="match status" value="1"/>
</dbReference>
<accession>A0A8S0WGI8</accession>
<comment type="function">
    <text evidence="6">Repressor of the lactose catabolism operon. Galactose-6-phosphate is the inducer.</text>
</comment>
<dbReference type="InterPro" id="IPR036388">
    <property type="entry name" value="WH-like_DNA-bd_sf"/>
</dbReference>
<dbReference type="SMART" id="SM00420">
    <property type="entry name" value="HTH_DEOR"/>
    <property type="match status" value="1"/>
</dbReference>
<dbReference type="Pfam" id="PF08220">
    <property type="entry name" value="HTH_DeoR"/>
    <property type="match status" value="1"/>
</dbReference>
<evidence type="ECO:0000313" key="8">
    <source>
        <dbReference type="EMBL" id="CAA7601922.1"/>
    </source>
</evidence>
<evidence type="ECO:0000256" key="6">
    <source>
        <dbReference type="ARBA" id="ARBA00024937"/>
    </source>
</evidence>
<dbReference type="EMBL" id="CDGJ01000078">
    <property type="protein sequence ID" value="CEJ08234.1"/>
    <property type="molecule type" value="Genomic_DNA"/>
</dbReference>
<evidence type="ECO:0000256" key="1">
    <source>
        <dbReference type="ARBA" id="ARBA00021390"/>
    </source>
</evidence>
<gene>
    <name evidence="8" type="ORF">DEACI_2593</name>
    <name evidence="9" type="ORF">DEACI_2709</name>
</gene>
<dbReference type="PROSITE" id="PS51000">
    <property type="entry name" value="HTH_DEOR_2"/>
    <property type="match status" value="1"/>
</dbReference>
<dbReference type="Proteomes" id="UP001071230">
    <property type="component" value="Unassembled WGS sequence"/>
</dbReference>
<dbReference type="PRINTS" id="PR00037">
    <property type="entry name" value="HTHLACR"/>
</dbReference>
<dbReference type="SMART" id="SM01134">
    <property type="entry name" value="DeoRC"/>
    <property type="match status" value="1"/>
</dbReference>
<dbReference type="Proteomes" id="UP000836597">
    <property type="component" value="Chromosome"/>
</dbReference>
<dbReference type="PANTHER" id="PTHR30363">
    <property type="entry name" value="HTH-TYPE TRANSCRIPTIONAL REGULATOR SRLR-RELATED"/>
    <property type="match status" value="1"/>
</dbReference>
<keyword evidence="3" id="KW-0805">Transcription regulation</keyword>
<organism evidence="8">
    <name type="scientific">Acididesulfobacillus acetoxydans</name>
    <dbReference type="NCBI Taxonomy" id="1561005"/>
    <lineage>
        <taxon>Bacteria</taxon>
        <taxon>Bacillati</taxon>
        <taxon>Bacillota</taxon>
        <taxon>Clostridia</taxon>
        <taxon>Eubacteriales</taxon>
        <taxon>Peptococcaceae</taxon>
        <taxon>Acididesulfobacillus</taxon>
    </lineage>
</organism>
<protein>
    <recommendedName>
        <fullName evidence="1">Lactose phosphotransferase system repressor</fullName>
    </recommendedName>
</protein>
<sequence>MTNERQEEIRLLLQQHGHLTVAELAKSFGVSDMTIRRDLKHLAGLGLVRREHGKASYLQSAGPDTLFLSRLGEFEREKTAIGAMAASLIAEGEPVIFDAGTTTLAVAQFVSAGCVAITNSLPIAGVLGERAGVTVLVTGGELRGTTFALVGPLTRSTVSGFNAEKLFLAASGMDLERGLSTTSMLESEVKQEMLSSAKKVILVAHSQKMGRVYYHTFAHWDRVDILVTDSGLTEPARRSLTDRGVEVLIANPARRILPK</sequence>
<reference evidence="8" key="2">
    <citation type="submission" date="2020-01" db="EMBL/GenBank/DDBJ databases">
        <authorList>
            <person name="Hornung B."/>
        </authorList>
    </citation>
    <scope>NUCLEOTIDE SEQUENCE</scope>
    <source>
        <strain evidence="8">PacBioINE</strain>
    </source>
</reference>
<name>A0A8S0WGI8_9FIRM</name>
<dbReference type="InterPro" id="IPR001034">
    <property type="entry name" value="DeoR_HTH"/>
</dbReference>
<dbReference type="EMBL" id="LR746496">
    <property type="protein sequence ID" value="CAA7601922.1"/>
    <property type="molecule type" value="Genomic_DNA"/>
</dbReference>
<evidence type="ECO:0000259" key="7">
    <source>
        <dbReference type="PROSITE" id="PS51000"/>
    </source>
</evidence>
<dbReference type="InterPro" id="IPR037171">
    <property type="entry name" value="NagB/RpiA_transferase-like"/>
</dbReference>
<dbReference type="KEGG" id="aacx:DEACI_2593"/>
<dbReference type="GO" id="GO:0003677">
    <property type="term" value="F:DNA binding"/>
    <property type="evidence" value="ECO:0007669"/>
    <property type="project" value="UniProtKB-KW"/>
</dbReference>
<dbReference type="RefSeq" id="WP_240985383.1">
    <property type="nucleotide sequence ID" value="NZ_CDGJ01000078.1"/>
</dbReference>
<dbReference type="AlphaFoldDB" id="A0A8S0WGI8"/>
<keyword evidence="4" id="KW-0238">DNA-binding</keyword>
<evidence type="ECO:0000256" key="3">
    <source>
        <dbReference type="ARBA" id="ARBA00023015"/>
    </source>
</evidence>
<evidence type="ECO:0000313" key="10">
    <source>
        <dbReference type="Proteomes" id="UP001071230"/>
    </source>
</evidence>
<dbReference type="InterPro" id="IPR018356">
    <property type="entry name" value="Tscrpt_reg_HTH_DeoR_CS"/>
</dbReference>
<dbReference type="InterPro" id="IPR036390">
    <property type="entry name" value="WH_DNA-bd_sf"/>
</dbReference>
<keyword evidence="2" id="KW-0678">Repressor</keyword>
<dbReference type="SUPFAM" id="SSF100950">
    <property type="entry name" value="NagB/RpiA/CoA transferase-like"/>
    <property type="match status" value="1"/>
</dbReference>
<keyword evidence="5" id="KW-0804">Transcription</keyword>
<dbReference type="GO" id="GO:0003700">
    <property type="term" value="F:DNA-binding transcription factor activity"/>
    <property type="evidence" value="ECO:0007669"/>
    <property type="project" value="InterPro"/>
</dbReference>
<keyword evidence="10" id="KW-1185">Reference proteome</keyword>
<evidence type="ECO:0000256" key="4">
    <source>
        <dbReference type="ARBA" id="ARBA00023125"/>
    </source>
</evidence>
<dbReference type="InterPro" id="IPR050313">
    <property type="entry name" value="Carb_Metab_HTH_regulators"/>
</dbReference>
<proteinExistence type="predicted"/>
<dbReference type="InterPro" id="IPR014036">
    <property type="entry name" value="DeoR-like_C"/>
</dbReference>
<dbReference type="PANTHER" id="PTHR30363:SF4">
    <property type="entry name" value="GLYCEROL-3-PHOSPHATE REGULON REPRESSOR"/>
    <property type="match status" value="1"/>
</dbReference>